<keyword evidence="3" id="KW-1185">Reference proteome</keyword>
<protein>
    <submittedName>
        <fullName evidence="2">Uncharacterized protein</fullName>
    </submittedName>
</protein>
<feature type="region of interest" description="Disordered" evidence="1">
    <location>
        <begin position="180"/>
        <end position="215"/>
    </location>
</feature>
<reference evidence="2" key="1">
    <citation type="submission" date="2023-03" db="EMBL/GenBank/DDBJ databases">
        <title>Massive genome expansion in bonnet fungi (Mycena s.s.) driven by repeated elements and novel gene families across ecological guilds.</title>
        <authorList>
            <consortium name="Lawrence Berkeley National Laboratory"/>
            <person name="Harder C.B."/>
            <person name="Miyauchi S."/>
            <person name="Viragh M."/>
            <person name="Kuo A."/>
            <person name="Thoen E."/>
            <person name="Andreopoulos B."/>
            <person name="Lu D."/>
            <person name="Skrede I."/>
            <person name="Drula E."/>
            <person name="Henrissat B."/>
            <person name="Morin E."/>
            <person name="Kohler A."/>
            <person name="Barry K."/>
            <person name="LaButti K."/>
            <person name="Morin E."/>
            <person name="Salamov A."/>
            <person name="Lipzen A."/>
            <person name="Mereny Z."/>
            <person name="Hegedus B."/>
            <person name="Baldrian P."/>
            <person name="Stursova M."/>
            <person name="Weitz H."/>
            <person name="Taylor A."/>
            <person name="Grigoriev I.V."/>
            <person name="Nagy L.G."/>
            <person name="Martin F."/>
            <person name="Kauserud H."/>
        </authorList>
    </citation>
    <scope>NUCLEOTIDE SEQUENCE</scope>
    <source>
        <strain evidence="2">CBHHK200</strain>
    </source>
</reference>
<gene>
    <name evidence="2" type="ORF">C8F04DRAFT_1299619</name>
</gene>
<dbReference type="EMBL" id="JARJCM010000150">
    <property type="protein sequence ID" value="KAJ7025693.1"/>
    <property type="molecule type" value="Genomic_DNA"/>
</dbReference>
<sequence>MPWSFGFRGQVEHEGALINGRDKQPEGGIVVVELVLTSACDGGRGWMEKQGNAEGQFAWELKAKSPPVSPGHEDEDCTLGNENSPSSRKHNEKEHGQRRLHPGAEILKCSTKRQSLCTRRIQTPPPVQGFRASYANAVMEYNVTMHEYIVVGSPQDVCRTRQPRSDTRADTLWLLSNRLDSHESTDCGPGSGRPTSLSPPKKHDEKVLNMVLTSD</sequence>
<evidence type="ECO:0000256" key="1">
    <source>
        <dbReference type="SAM" id="MobiDB-lite"/>
    </source>
</evidence>
<accession>A0AAD6SDK5</accession>
<comment type="caution">
    <text evidence="2">The sequence shown here is derived from an EMBL/GenBank/DDBJ whole genome shotgun (WGS) entry which is preliminary data.</text>
</comment>
<dbReference type="Proteomes" id="UP001218188">
    <property type="component" value="Unassembled WGS sequence"/>
</dbReference>
<evidence type="ECO:0000313" key="2">
    <source>
        <dbReference type="EMBL" id="KAJ7025693.1"/>
    </source>
</evidence>
<evidence type="ECO:0000313" key="3">
    <source>
        <dbReference type="Proteomes" id="UP001218188"/>
    </source>
</evidence>
<feature type="region of interest" description="Disordered" evidence="1">
    <location>
        <begin position="64"/>
        <end position="104"/>
    </location>
</feature>
<name>A0AAD6SDK5_9AGAR</name>
<organism evidence="2 3">
    <name type="scientific">Mycena alexandri</name>
    <dbReference type="NCBI Taxonomy" id="1745969"/>
    <lineage>
        <taxon>Eukaryota</taxon>
        <taxon>Fungi</taxon>
        <taxon>Dikarya</taxon>
        <taxon>Basidiomycota</taxon>
        <taxon>Agaricomycotina</taxon>
        <taxon>Agaricomycetes</taxon>
        <taxon>Agaricomycetidae</taxon>
        <taxon>Agaricales</taxon>
        <taxon>Marasmiineae</taxon>
        <taxon>Mycenaceae</taxon>
        <taxon>Mycena</taxon>
    </lineage>
</organism>
<proteinExistence type="predicted"/>
<dbReference type="AlphaFoldDB" id="A0AAD6SDK5"/>